<evidence type="ECO:0000256" key="4">
    <source>
        <dbReference type="ARBA" id="ARBA00012381"/>
    </source>
</evidence>
<dbReference type="Gene3D" id="3.90.79.20">
    <property type="match status" value="1"/>
</dbReference>
<keyword evidence="13" id="KW-1185">Reference proteome</keyword>
<dbReference type="GO" id="GO:0005829">
    <property type="term" value="C:cytosol"/>
    <property type="evidence" value="ECO:0007669"/>
    <property type="project" value="TreeGrafter"/>
</dbReference>
<keyword evidence="5" id="KW-0479">Metal-binding</keyword>
<dbReference type="PANTHER" id="PTHR42904">
    <property type="entry name" value="NUDIX HYDROLASE, NUDC SUBFAMILY"/>
    <property type="match status" value="1"/>
</dbReference>
<dbReference type="PRINTS" id="PR00502">
    <property type="entry name" value="NUDIXFAMILY"/>
</dbReference>
<evidence type="ECO:0000256" key="1">
    <source>
        <dbReference type="ARBA" id="ARBA00001946"/>
    </source>
</evidence>
<dbReference type="SUPFAM" id="SSF55811">
    <property type="entry name" value="Nudix"/>
    <property type="match status" value="1"/>
</dbReference>
<dbReference type="AlphaFoldDB" id="A0A2S6N1J8"/>
<evidence type="ECO:0000256" key="7">
    <source>
        <dbReference type="ARBA" id="ARBA00022842"/>
    </source>
</evidence>
<dbReference type="Pfam" id="PF00293">
    <property type="entry name" value="NUDIX"/>
    <property type="match status" value="1"/>
</dbReference>
<evidence type="ECO:0000256" key="8">
    <source>
        <dbReference type="ARBA" id="ARBA00023027"/>
    </source>
</evidence>
<protein>
    <recommendedName>
        <fullName evidence="4">NAD(+) diphosphatase</fullName>
        <ecNumber evidence="4">3.6.1.22</ecNumber>
    </recommendedName>
</protein>
<comment type="cofactor">
    <cofactor evidence="1">
        <name>Mg(2+)</name>
        <dbReference type="ChEBI" id="CHEBI:18420"/>
    </cofactor>
</comment>
<dbReference type="InterPro" id="IPR015797">
    <property type="entry name" value="NUDIX_hydrolase-like_dom_sf"/>
</dbReference>
<dbReference type="PROSITE" id="PS00893">
    <property type="entry name" value="NUDIX_BOX"/>
    <property type="match status" value="1"/>
</dbReference>
<evidence type="ECO:0000259" key="11">
    <source>
        <dbReference type="PROSITE" id="PS51462"/>
    </source>
</evidence>
<dbReference type="CDD" id="cd03429">
    <property type="entry name" value="NUDIX_NADH_pyrophosphatase_Nudt13"/>
    <property type="match status" value="1"/>
</dbReference>
<dbReference type="EC" id="3.6.1.22" evidence="4"/>
<organism evidence="12 13">
    <name type="scientific">Rhodopila globiformis</name>
    <name type="common">Rhodopseudomonas globiformis</name>
    <dbReference type="NCBI Taxonomy" id="1071"/>
    <lineage>
        <taxon>Bacteria</taxon>
        <taxon>Pseudomonadati</taxon>
        <taxon>Pseudomonadota</taxon>
        <taxon>Alphaproteobacteria</taxon>
        <taxon>Acetobacterales</taxon>
        <taxon>Acetobacteraceae</taxon>
        <taxon>Rhodopila</taxon>
    </lineage>
</organism>
<dbReference type="EMBL" id="NHRY01000243">
    <property type="protein sequence ID" value="PPQ28466.1"/>
    <property type="molecule type" value="Genomic_DNA"/>
</dbReference>
<dbReference type="InterPro" id="IPR015376">
    <property type="entry name" value="Znr_NADH_PPase"/>
</dbReference>
<comment type="similarity">
    <text evidence="3">Belongs to the Nudix hydrolase family. NudC subfamily.</text>
</comment>
<dbReference type="Gene3D" id="3.90.79.10">
    <property type="entry name" value="Nucleoside Triphosphate Pyrophosphohydrolase"/>
    <property type="match status" value="1"/>
</dbReference>
<dbReference type="PANTHER" id="PTHR42904:SF6">
    <property type="entry name" value="NAD-CAPPED RNA HYDROLASE NUDT12"/>
    <property type="match status" value="1"/>
</dbReference>
<comment type="cofactor">
    <cofactor evidence="2">
        <name>Zn(2+)</name>
        <dbReference type="ChEBI" id="CHEBI:29105"/>
    </cofactor>
</comment>
<dbReference type="InterPro" id="IPR049734">
    <property type="entry name" value="NudC-like_C"/>
</dbReference>
<dbReference type="InterPro" id="IPR050241">
    <property type="entry name" value="NAD-cap_RNA_hydrolase_NudC"/>
</dbReference>
<dbReference type="InterPro" id="IPR020476">
    <property type="entry name" value="Nudix_hydrolase"/>
</dbReference>
<dbReference type="GO" id="GO:0006742">
    <property type="term" value="P:NADP+ catabolic process"/>
    <property type="evidence" value="ECO:0007669"/>
    <property type="project" value="TreeGrafter"/>
</dbReference>
<dbReference type="RefSeq" id="WP_104521416.1">
    <property type="nucleotide sequence ID" value="NZ_NHRY01000243.1"/>
</dbReference>
<dbReference type="Pfam" id="PF09297">
    <property type="entry name" value="Zn_ribbon_NUD"/>
    <property type="match status" value="1"/>
</dbReference>
<reference evidence="12 13" key="1">
    <citation type="journal article" date="2018" name="Arch. Microbiol.">
        <title>New insights into the metabolic potential of the phototrophic purple bacterium Rhodopila globiformis DSM 161(T) from its draft genome sequence and evidence for a vanadium-dependent nitrogenase.</title>
        <authorList>
            <person name="Imhoff J.F."/>
            <person name="Rahn T."/>
            <person name="Kunzel S."/>
            <person name="Neulinger S.C."/>
        </authorList>
    </citation>
    <scope>NUCLEOTIDE SEQUENCE [LARGE SCALE GENOMIC DNA]</scope>
    <source>
        <strain evidence="12 13">DSM 161</strain>
    </source>
</reference>
<keyword evidence="6 10" id="KW-0378">Hydrolase</keyword>
<gene>
    <name evidence="12" type="ORF">CCS01_24335</name>
</gene>
<evidence type="ECO:0000256" key="6">
    <source>
        <dbReference type="ARBA" id="ARBA00022801"/>
    </source>
</evidence>
<proteinExistence type="inferred from homology"/>
<feature type="domain" description="Nudix hydrolase" evidence="11">
    <location>
        <begin position="173"/>
        <end position="298"/>
    </location>
</feature>
<evidence type="ECO:0000256" key="3">
    <source>
        <dbReference type="ARBA" id="ARBA00009595"/>
    </source>
</evidence>
<dbReference type="InterPro" id="IPR015375">
    <property type="entry name" value="NADH_PPase-like_N"/>
</dbReference>
<keyword evidence="8" id="KW-0520">NAD</keyword>
<dbReference type="InterPro" id="IPR000086">
    <property type="entry name" value="NUDIX_hydrolase_dom"/>
</dbReference>
<dbReference type="PROSITE" id="PS51462">
    <property type="entry name" value="NUDIX"/>
    <property type="match status" value="1"/>
</dbReference>
<comment type="caution">
    <text evidence="12">The sequence shown here is derived from an EMBL/GenBank/DDBJ whole genome shotgun (WGS) entry which is preliminary data.</text>
</comment>
<evidence type="ECO:0000313" key="13">
    <source>
        <dbReference type="Proteomes" id="UP000239724"/>
    </source>
</evidence>
<evidence type="ECO:0000256" key="5">
    <source>
        <dbReference type="ARBA" id="ARBA00022723"/>
    </source>
</evidence>
<dbReference type="NCBIfam" id="NF001299">
    <property type="entry name" value="PRK00241.1"/>
    <property type="match status" value="1"/>
</dbReference>
<dbReference type="GO" id="GO:0035529">
    <property type="term" value="F:NADH pyrophosphatase activity"/>
    <property type="evidence" value="ECO:0007669"/>
    <property type="project" value="TreeGrafter"/>
</dbReference>
<name>A0A2S6N1J8_RHOGL</name>
<evidence type="ECO:0000256" key="2">
    <source>
        <dbReference type="ARBA" id="ARBA00001947"/>
    </source>
</evidence>
<dbReference type="GO" id="GO:0019677">
    <property type="term" value="P:NAD+ catabolic process"/>
    <property type="evidence" value="ECO:0007669"/>
    <property type="project" value="TreeGrafter"/>
</dbReference>
<evidence type="ECO:0000313" key="12">
    <source>
        <dbReference type="EMBL" id="PPQ28466.1"/>
    </source>
</evidence>
<dbReference type="Pfam" id="PF09296">
    <property type="entry name" value="NUDIX-like"/>
    <property type="match status" value="1"/>
</dbReference>
<sequence length="307" mass="34269">MTLILASRPNVYSSSPLDRLAHRREDPDWINDRLRDPDSLFVPVWRSRSLVRGAADGNPEAVYISGEMAAALRMQEGPWAFLGTLEDRAVFAVDISAAEDPVPLLPDSLGSFVDLRSVGWGVPRPEASVLAHARGLLHWRQRHRFCGVCGGACESHSAGHVMQCTVCNAQHFPRTDPAVIMLVHRGDRALLGHSARFPKATMYSTLAGFVEPGESLEEAVRREVQEESGISVGAVHYHSSQPWPFPGNIMLGFYAEALTEQITIDTNELKDARWFSRDDIRNRHERGFDLPRVDSIARRLIEDWLVA</sequence>
<dbReference type="Proteomes" id="UP000239724">
    <property type="component" value="Unassembled WGS sequence"/>
</dbReference>
<dbReference type="InterPro" id="IPR020084">
    <property type="entry name" value="NUDIX_hydrolase_CS"/>
</dbReference>
<keyword evidence="7" id="KW-0460">Magnesium</keyword>
<comment type="catalytic activity">
    <reaction evidence="9">
        <text>a 5'-end NAD(+)-phospho-ribonucleoside in mRNA + H2O = a 5'-end phospho-adenosine-phospho-ribonucleoside in mRNA + beta-nicotinamide D-ribonucleotide + 2 H(+)</text>
        <dbReference type="Rhea" id="RHEA:60876"/>
        <dbReference type="Rhea" id="RHEA-COMP:15698"/>
        <dbReference type="Rhea" id="RHEA-COMP:15719"/>
        <dbReference type="ChEBI" id="CHEBI:14649"/>
        <dbReference type="ChEBI" id="CHEBI:15377"/>
        <dbReference type="ChEBI" id="CHEBI:15378"/>
        <dbReference type="ChEBI" id="CHEBI:144029"/>
        <dbReference type="ChEBI" id="CHEBI:144051"/>
    </reaction>
    <physiologicalReaction direction="left-to-right" evidence="9">
        <dbReference type="Rhea" id="RHEA:60877"/>
    </physiologicalReaction>
</comment>
<dbReference type="GO" id="GO:0046872">
    <property type="term" value="F:metal ion binding"/>
    <property type="evidence" value="ECO:0007669"/>
    <property type="project" value="UniProtKB-KW"/>
</dbReference>
<evidence type="ECO:0000256" key="10">
    <source>
        <dbReference type="RuleBase" id="RU003476"/>
    </source>
</evidence>
<dbReference type="OrthoDB" id="9791656at2"/>
<accession>A0A2S6N1J8</accession>
<evidence type="ECO:0000256" key="9">
    <source>
        <dbReference type="ARBA" id="ARBA00023679"/>
    </source>
</evidence>